<dbReference type="PANTHER" id="PTHR47571">
    <property type="entry name" value="THIOREDOXIN-LIKE 3-3"/>
    <property type="match status" value="1"/>
</dbReference>
<dbReference type="Gene3D" id="3.40.30.10">
    <property type="entry name" value="Glutaredoxin"/>
    <property type="match status" value="1"/>
</dbReference>
<dbReference type="CDD" id="cd02947">
    <property type="entry name" value="TRX_family"/>
    <property type="match status" value="1"/>
</dbReference>
<dbReference type="AlphaFoldDB" id="A0A9Q0D064"/>
<evidence type="ECO:0000313" key="2">
    <source>
        <dbReference type="EMBL" id="KAJ1703098.1"/>
    </source>
</evidence>
<sequence>MEESEKKKGLEGTGLSLPANLHGNLRSASSDEQLREMLSTIRASKCSAVIKYGSSWCQVCSLILPAFCRLSNDFKKLSFVYADIDECPETTQNIRYTPTFQFYRDGERVDEMYGAGEQRLHDRLWLHS</sequence>
<gene>
    <name evidence="2" type="ORF">LUZ63_002877</name>
</gene>
<reference evidence="2" key="1">
    <citation type="journal article" date="2022" name="Cell">
        <title>Repeat-based holocentromeres influence genome architecture and karyotype evolution.</title>
        <authorList>
            <person name="Hofstatter P.G."/>
            <person name="Thangavel G."/>
            <person name="Lux T."/>
            <person name="Neumann P."/>
            <person name="Vondrak T."/>
            <person name="Novak P."/>
            <person name="Zhang M."/>
            <person name="Costa L."/>
            <person name="Castellani M."/>
            <person name="Scott A."/>
            <person name="Toegelov H."/>
            <person name="Fuchs J."/>
            <person name="Mata-Sucre Y."/>
            <person name="Dias Y."/>
            <person name="Vanzela A.L.L."/>
            <person name="Huettel B."/>
            <person name="Almeida C.C.S."/>
            <person name="Simkova H."/>
            <person name="Souza G."/>
            <person name="Pedrosa-Harand A."/>
            <person name="Macas J."/>
            <person name="Mayer K.F.X."/>
            <person name="Houben A."/>
            <person name="Marques A."/>
        </authorList>
    </citation>
    <scope>NUCLEOTIDE SEQUENCE</scope>
    <source>
        <strain evidence="2">RhyBre1mFocal</strain>
    </source>
</reference>
<accession>A0A9Q0D064</accession>
<feature type="domain" description="Thioredoxin" evidence="1">
    <location>
        <begin position="39"/>
        <end position="119"/>
    </location>
</feature>
<keyword evidence="3" id="KW-1185">Reference proteome</keyword>
<evidence type="ECO:0000259" key="1">
    <source>
        <dbReference type="Pfam" id="PF00085"/>
    </source>
</evidence>
<dbReference type="InterPro" id="IPR013766">
    <property type="entry name" value="Thioredoxin_domain"/>
</dbReference>
<name>A0A9Q0D064_9POAL</name>
<evidence type="ECO:0000313" key="3">
    <source>
        <dbReference type="Proteomes" id="UP001151287"/>
    </source>
</evidence>
<dbReference type="Proteomes" id="UP001151287">
    <property type="component" value="Unassembled WGS sequence"/>
</dbReference>
<comment type="caution">
    <text evidence="2">The sequence shown here is derived from an EMBL/GenBank/DDBJ whole genome shotgun (WGS) entry which is preliminary data.</text>
</comment>
<dbReference type="SUPFAM" id="SSF52833">
    <property type="entry name" value="Thioredoxin-like"/>
    <property type="match status" value="1"/>
</dbReference>
<organism evidence="2 3">
    <name type="scientific">Rhynchospora breviuscula</name>
    <dbReference type="NCBI Taxonomy" id="2022672"/>
    <lineage>
        <taxon>Eukaryota</taxon>
        <taxon>Viridiplantae</taxon>
        <taxon>Streptophyta</taxon>
        <taxon>Embryophyta</taxon>
        <taxon>Tracheophyta</taxon>
        <taxon>Spermatophyta</taxon>
        <taxon>Magnoliopsida</taxon>
        <taxon>Liliopsida</taxon>
        <taxon>Poales</taxon>
        <taxon>Cyperaceae</taxon>
        <taxon>Cyperoideae</taxon>
        <taxon>Rhynchosporeae</taxon>
        <taxon>Rhynchospora</taxon>
    </lineage>
</organism>
<dbReference type="OrthoDB" id="2121326at2759"/>
<proteinExistence type="predicted"/>
<dbReference type="EMBL" id="JAMQYH010000001">
    <property type="protein sequence ID" value="KAJ1703098.1"/>
    <property type="molecule type" value="Genomic_DNA"/>
</dbReference>
<dbReference type="InterPro" id="IPR044193">
    <property type="entry name" value="TRL33"/>
</dbReference>
<dbReference type="Pfam" id="PF00085">
    <property type="entry name" value="Thioredoxin"/>
    <property type="match status" value="1"/>
</dbReference>
<dbReference type="PANTHER" id="PTHR47571:SF1">
    <property type="entry name" value="THIOREDOXIN-LIKE 3-3"/>
    <property type="match status" value="1"/>
</dbReference>
<protein>
    <recommendedName>
        <fullName evidence="1">Thioredoxin domain-containing protein</fullName>
    </recommendedName>
</protein>
<dbReference type="InterPro" id="IPR036249">
    <property type="entry name" value="Thioredoxin-like_sf"/>
</dbReference>